<feature type="transmembrane region" description="Helical" evidence="1">
    <location>
        <begin position="12"/>
        <end position="31"/>
    </location>
</feature>
<keyword evidence="1" id="KW-0472">Membrane</keyword>
<reference evidence="2" key="1">
    <citation type="submission" date="2020-10" db="EMBL/GenBank/DDBJ databases">
        <authorList>
            <person name="Gilroy R."/>
        </authorList>
    </citation>
    <scope>NUCLEOTIDE SEQUENCE</scope>
    <source>
        <strain evidence="2">ChiHjej9B8-7071</strain>
    </source>
</reference>
<dbReference type="Proteomes" id="UP000824258">
    <property type="component" value="Unassembled WGS sequence"/>
</dbReference>
<sequence>MKRRVQELIKDVVIVVLAVSLIVLAVMSLPAQSIRKSPFLSSLLQPLASLLGLEQAELAYLEVKEPVMDAALPLAISVNTETGRSTAIWDFDALDSAFETLGGALGQALDTAQTPEISSRSDLRTALQGESVYFSYDLRLPAAVLASWLDAAPEVELPQVDACALVIEGEAVALYLVGATVQKAATGLSAETLSPLLAQFRPDGSAFAFEVGATVDAFSLLPTGAPALPDAQVESPCDSRFQEALATALGFNPYGDTTYTDAAGVTSFTEAGCALEAAPDGQIRLTVTADDRFQAADQTEEALVEEARRLATLTAGESAGAARLYLTAITEGDAGETICTFDYYLSGVKVTLSAGHAAEVTFAGQSVRAMTAQALTFTTTGATLPVMPVTQAAAILAPGEKLELSYQLQGDTLQAGWVS</sequence>
<gene>
    <name evidence="2" type="ORF">IAA70_07470</name>
</gene>
<keyword evidence="1" id="KW-1133">Transmembrane helix</keyword>
<reference evidence="2" key="2">
    <citation type="journal article" date="2021" name="PeerJ">
        <title>Extensive microbial diversity within the chicken gut microbiome revealed by metagenomics and culture.</title>
        <authorList>
            <person name="Gilroy R."/>
            <person name="Ravi A."/>
            <person name="Getino M."/>
            <person name="Pursley I."/>
            <person name="Horton D.L."/>
            <person name="Alikhan N.F."/>
            <person name="Baker D."/>
            <person name="Gharbi K."/>
            <person name="Hall N."/>
            <person name="Watson M."/>
            <person name="Adriaenssens E.M."/>
            <person name="Foster-Nyarko E."/>
            <person name="Jarju S."/>
            <person name="Secka A."/>
            <person name="Antonio M."/>
            <person name="Oren A."/>
            <person name="Chaudhuri R.R."/>
            <person name="La Ragione R."/>
            <person name="Hildebrand F."/>
            <person name="Pallen M.J."/>
        </authorList>
    </citation>
    <scope>NUCLEOTIDE SEQUENCE</scope>
    <source>
        <strain evidence="2">ChiHjej9B8-7071</strain>
    </source>
</reference>
<accession>A0A9D1A966</accession>
<evidence type="ECO:0000313" key="2">
    <source>
        <dbReference type="EMBL" id="HIR10228.1"/>
    </source>
</evidence>
<dbReference type="EMBL" id="DVGD01000244">
    <property type="protein sequence ID" value="HIR10228.1"/>
    <property type="molecule type" value="Genomic_DNA"/>
</dbReference>
<organism evidence="2 3">
    <name type="scientific">Candidatus Avoscillospira stercoripullorum</name>
    <dbReference type="NCBI Taxonomy" id="2840709"/>
    <lineage>
        <taxon>Bacteria</taxon>
        <taxon>Bacillati</taxon>
        <taxon>Bacillota</taxon>
        <taxon>Clostridia</taxon>
        <taxon>Eubacteriales</taxon>
        <taxon>Oscillospiraceae</taxon>
        <taxon>Oscillospiraceae incertae sedis</taxon>
        <taxon>Candidatus Avoscillospira</taxon>
    </lineage>
</organism>
<name>A0A9D1A966_9FIRM</name>
<dbReference type="AlphaFoldDB" id="A0A9D1A966"/>
<evidence type="ECO:0000256" key="1">
    <source>
        <dbReference type="SAM" id="Phobius"/>
    </source>
</evidence>
<proteinExistence type="predicted"/>
<keyword evidence="1" id="KW-0812">Transmembrane</keyword>
<evidence type="ECO:0000313" key="3">
    <source>
        <dbReference type="Proteomes" id="UP000824258"/>
    </source>
</evidence>
<protein>
    <submittedName>
        <fullName evidence="2">Uncharacterized protein</fullName>
    </submittedName>
</protein>
<comment type="caution">
    <text evidence="2">The sequence shown here is derived from an EMBL/GenBank/DDBJ whole genome shotgun (WGS) entry which is preliminary data.</text>
</comment>